<name>A0A9N9TM28_PHYSR</name>
<evidence type="ECO:0008006" key="5">
    <source>
        <dbReference type="Google" id="ProtNLM"/>
    </source>
</evidence>
<evidence type="ECO:0000256" key="2">
    <source>
        <dbReference type="SAM" id="MobiDB-lite"/>
    </source>
</evidence>
<evidence type="ECO:0000313" key="3">
    <source>
        <dbReference type="EMBL" id="CAG9859050.1"/>
    </source>
</evidence>
<dbReference type="EMBL" id="OU900095">
    <property type="protein sequence ID" value="CAG9859050.1"/>
    <property type="molecule type" value="Genomic_DNA"/>
</dbReference>
<dbReference type="InterPro" id="IPR016024">
    <property type="entry name" value="ARM-type_fold"/>
</dbReference>
<sequence length="580" mass="66621">MDSNSTNSNTNNRPNRKRKKSFVKNARKYGKKGQYGRGSQLEEDTYHYFVRILESFKEGFESDEDKIIFANNVFEQTDAKEVHCSCNQVGCRVIETLLPFANDEVMKKFIAAFGDDLRQLCSDRFASHVLESLVVQSCSRALDDKQDNDLRNYYKDFAMKVSKFLLNNLEDFIWDTYGNHIIRTCLINLLQIPSGKLNTEKTDVKKELPDEFVEIVKEYGQRIISWPQFNELCITDLTSGFLQELLKCLKKVDSKLLKTYLKKMLTEVFTTEEDSKSLPPAFGSQPIILLMETALQISSEKVFSKLYKACFAGNLEKLSTTRSTNFAVQRLIQYCSVKEDFEATFDELAEHFKRIIEVGHSGIILALAEACKRHSTKQGSFVQNLMKAFDCFEPEERQNAFVLCLSRFVAFEENAKKSNENLQKEKLNLHGTLILQKILDYNKPIKVVNAILNLDQTVLLNLFSNVMGSHIADSYVKGTFVGEKSKERLVRKMMGAYRDLAFGKHGSRSFEALWHAANMKCKLLIMDELSHKDGSWVNSDFGKIISQKINFSTYKRNKEDWKNSLNNGNKCEEIFADVLK</sequence>
<dbReference type="GO" id="GO:0000447">
    <property type="term" value="P:endonucleolytic cleavage in ITS1 to separate SSU-rRNA from 5.8S rRNA and LSU-rRNA from tricistronic rRNA transcript (SSU-rRNA, 5.8S rRNA, LSU-rRNA)"/>
    <property type="evidence" value="ECO:0007669"/>
    <property type="project" value="TreeGrafter"/>
</dbReference>
<dbReference type="InterPro" id="IPR011989">
    <property type="entry name" value="ARM-like"/>
</dbReference>
<dbReference type="AlphaFoldDB" id="A0A9N9TM28"/>
<dbReference type="Pfam" id="PF22493">
    <property type="entry name" value="PUF_NOP9"/>
    <property type="match status" value="1"/>
</dbReference>
<evidence type="ECO:0000256" key="1">
    <source>
        <dbReference type="ARBA" id="ARBA00022737"/>
    </source>
</evidence>
<dbReference type="PANTHER" id="PTHR13102:SF0">
    <property type="entry name" value="NUCLEOLAR PROTEIN 9"/>
    <property type="match status" value="1"/>
</dbReference>
<dbReference type="GO" id="GO:0000472">
    <property type="term" value="P:endonucleolytic cleavage to generate mature 5'-end of SSU-rRNA from (SSU-rRNA, 5.8S rRNA, LSU-rRNA)"/>
    <property type="evidence" value="ECO:0007669"/>
    <property type="project" value="TreeGrafter"/>
</dbReference>
<dbReference type="InterPro" id="IPR001313">
    <property type="entry name" value="Pumilio_RNA-bd_rpt"/>
</dbReference>
<dbReference type="Proteomes" id="UP001153712">
    <property type="component" value="Chromosome 2"/>
</dbReference>
<dbReference type="GO" id="GO:0000056">
    <property type="term" value="P:ribosomal small subunit export from nucleus"/>
    <property type="evidence" value="ECO:0007669"/>
    <property type="project" value="TreeGrafter"/>
</dbReference>
<evidence type="ECO:0000313" key="4">
    <source>
        <dbReference type="Proteomes" id="UP001153712"/>
    </source>
</evidence>
<feature type="compositionally biased region" description="Basic residues" evidence="2">
    <location>
        <begin position="14"/>
        <end position="23"/>
    </location>
</feature>
<dbReference type="Gene3D" id="1.25.10.10">
    <property type="entry name" value="Leucine-rich Repeat Variant"/>
    <property type="match status" value="2"/>
</dbReference>
<feature type="compositionally biased region" description="Low complexity" evidence="2">
    <location>
        <begin position="1"/>
        <end position="13"/>
    </location>
</feature>
<keyword evidence="4" id="KW-1185">Reference proteome</keyword>
<dbReference type="PANTHER" id="PTHR13102">
    <property type="entry name" value="NUCLEOLAR PROTEIN 9"/>
    <property type="match status" value="1"/>
</dbReference>
<organism evidence="3 4">
    <name type="scientific">Phyllotreta striolata</name>
    <name type="common">Striped flea beetle</name>
    <name type="synonym">Crioceris striolata</name>
    <dbReference type="NCBI Taxonomy" id="444603"/>
    <lineage>
        <taxon>Eukaryota</taxon>
        <taxon>Metazoa</taxon>
        <taxon>Ecdysozoa</taxon>
        <taxon>Arthropoda</taxon>
        <taxon>Hexapoda</taxon>
        <taxon>Insecta</taxon>
        <taxon>Pterygota</taxon>
        <taxon>Neoptera</taxon>
        <taxon>Endopterygota</taxon>
        <taxon>Coleoptera</taxon>
        <taxon>Polyphaga</taxon>
        <taxon>Cucujiformia</taxon>
        <taxon>Chrysomeloidea</taxon>
        <taxon>Chrysomelidae</taxon>
        <taxon>Galerucinae</taxon>
        <taxon>Alticini</taxon>
        <taxon>Phyllotreta</taxon>
    </lineage>
</organism>
<proteinExistence type="predicted"/>
<dbReference type="GO" id="GO:0003723">
    <property type="term" value="F:RNA binding"/>
    <property type="evidence" value="ECO:0007669"/>
    <property type="project" value="InterPro"/>
</dbReference>
<dbReference type="GO" id="GO:0030688">
    <property type="term" value="C:preribosome, small subunit precursor"/>
    <property type="evidence" value="ECO:0007669"/>
    <property type="project" value="TreeGrafter"/>
</dbReference>
<keyword evidence="1" id="KW-0677">Repeat</keyword>
<dbReference type="SUPFAM" id="SSF48371">
    <property type="entry name" value="ARM repeat"/>
    <property type="match status" value="2"/>
</dbReference>
<dbReference type="GO" id="GO:0005730">
    <property type="term" value="C:nucleolus"/>
    <property type="evidence" value="ECO:0007669"/>
    <property type="project" value="TreeGrafter"/>
</dbReference>
<protein>
    <recommendedName>
        <fullName evidence="5">Nucleolar protein 9</fullName>
    </recommendedName>
</protein>
<dbReference type="GO" id="GO:0030686">
    <property type="term" value="C:90S preribosome"/>
    <property type="evidence" value="ECO:0007669"/>
    <property type="project" value="TreeGrafter"/>
</dbReference>
<dbReference type="GO" id="GO:0000480">
    <property type="term" value="P:endonucleolytic cleavage in 5'-ETS of tricistronic rRNA transcript (SSU-rRNA, 5.8S rRNA, LSU-rRNA)"/>
    <property type="evidence" value="ECO:0007669"/>
    <property type="project" value="TreeGrafter"/>
</dbReference>
<feature type="region of interest" description="Disordered" evidence="2">
    <location>
        <begin position="1"/>
        <end position="23"/>
    </location>
</feature>
<accession>A0A9N9TM28</accession>
<gene>
    <name evidence="3" type="ORF">PHYEVI_LOCUS5427</name>
</gene>
<dbReference type="InterPro" id="IPR040000">
    <property type="entry name" value="NOP9"/>
</dbReference>
<reference evidence="3" key="1">
    <citation type="submission" date="2022-01" db="EMBL/GenBank/DDBJ databases">
        <authorList>
            <person name="King R."/>
        </authorList>
    </citation>
    <scope>NUCLEOTIDE SEQUENCE</scope>
</reference>
<dbReference type="SMART" id="SM00025">
    <property type="entry name" value="Pumilio"/>
    <property type="match status" value="5"/>
</dbReference>
<dbReference type="OrthoDB" id="9987665at2759"/>